<evidence type="ECO:0000313" key="2">
    <source>
        <dbReference type="Proteomes" id="UP001497700"/>
    </source>
</evidence>
<sequence length="517" mass="56030">MVLTALTLLAALATARHPPARVQSNTSGIATQDFTQKVNHTADAGSATFKQRYQLSTQHFEPGGPILFVQSAEAGMPVLNASVFMDYAPKLGALVAMLEHRFFGDLRGGGSYPPGYNPLNVSNDVFDSLTMDNVLQDGVEFVNWIKGTVLGAANSKVIYGGSSYGGFLAVSARLRHPETFHGAIASSPALNSFGPLSSNKFKFDSAKWASNVYDEVSIDASTKIKTAMIQFKRCLQDDNCDEVLPDLNVCKNSTALGYERLYRAVLNTYLAVSKFNYPWIEKYPTADPLDDLINKTLAATTAGQVLRVPLLAASWANGSAACIDAFNGNLSRASAGSVESAQPAWAYVSCGCYPVNDVSIPSGNVLPEAHARGPVDLCARQAWRAADYGRENEYFLQKYALTNDMLDTADRLLIVQGRYDRTAAIGSPVLTVTDRLNHSRVVLVHGAAHAEDTFSEAVEPRGLKPQIDEIRDVKLEHLKEWLGRGNQTQSAATATLVSAHSLALVFPFMLFILLNLL</sequence>
<name>A0ACB9YSU1_9PEZI</name>
<gene>
    <name evidence="1" type="ORF">F4820DRAFT_460453</name>
</gene>
<protein>
    <submittedName>
        <fullName evidence="1">Uncharacterized protein</fullName>
    </submittedName>
</protein>
<reference evidence="1 2" key="1">
    <citation type="journal article" date="2022" name="New Phytol.">
        <title>Ecological generalism drives hyperdiversity of secondary metabolite gene clusters in xylarialean endophytes.</title>
        <authorList>
            <person name="Franco M.E.E."/>
            <person name="Wisecaver J.H."/>
            <person name="Arnold A.E."/>
            <person name="Ju Y.M."/>
            <person name="Slot J.C."/>
            <person name="Ahrendt S."/>
            <person name="Moore L.P."/>
            <person name="Eastman K.E."/>
            <person name="Scott K."/>
            <person name="Konkel Z."/>
            <person name="Mondo S.J."/>
            <person name="Kuo A."/>
            <person name="Hayes R.D."/>
            <person name="Haridas S."/>
            <person name="Andreopoulos B."/>
            <person name="Riley R."/>
            <person name="LaButti K."/>
            <person name="Pangilinan J."/>
            <person name="Lipzen A."/>
            <person name="Amirebrahimi M."/>
            <person name="Yan J."/>
            <person name="Adam C."/>
            <person name="Keymanesh K."/>
            <person name="Ng V."/>
            <person name="Louie K."/>
            <person name="Northen T."/>
            <person name="Drula E."/>
            <person name="Henrissat B."/>
            <person name="Hsieh H.M."/>
            <person name="Youens-Clark K."/>
            <person name="Lutzoni F."/>
            <person name="Miadlikowska J."/>
            <person name="Eastwood D.C."/>
            <person name="Hamelin R.C."/>
            <person name="Grigoriev I.V."/>
            <person name="U'Ren J.M."/>
        </authorList>
    </citation>
    <scope>NUCLEOTIDE SEQUENCE [LARGE SCALE GENOMIC DNA]</scope>
    <source>
        <strain evidence="1 2">CBS 119005</strain>
    </source>
</reference>
<dbReference type="EMBL" id="MU393534">
    <property type="protein sequence ID" value="KAI4862080.1"/>
    <property type="molecule type" value="Genomic_DNA"/>
</dbReference>
<comment type="caution">
    <text evidence="1">The sequence shown here is derived from an EMBL/GenBank/DDBJ whole genome shotgun (WGS) entry which is preliminary data.</text>
</comment>
<proteinExistence type="predicted"/>
<evidence type="ECO:0000313" key="1">
    <source>
        <dbReference type="EMBL" id="KAI4862080.1"/>
    </source>
</evidence>
<dbReference type="Proteomes" id="UP001497700">
    <property type="component" value="Unassembled WGS sequence"/>
</dbReference>
<organism evidence="1 2">
    <name type="scientific">Hypoxylon rubiginosum</name>
    <dbReference type="NCBI Taxonomy" id="110542"/>
    <lineage>
        <taxon>Eukaryota</taxon>
        <taxon>Fungi</taxon>
        <taxon>Dikarya</taxon>
        <taxon>Ascomycota</taxon>
        <taxon>Pezizomycotina</taxon>
        <taxon>Sordariomycetes</taxon>
        <taxon>Xylariomycetidae</taxon>
        <taxon>Xylariales</taxon>
        <taxon>Hypoxylaceae</taxon>
        <taxon>Hypoxylon</taxon>
    </lineage>
</organism>
<keyword evidence="2" id="KW-1185">Reference proteome</keyword>
<accession>A0ACB9YSU1</accession>